<evidence type="ECO:0000256" key="4">
    <source>
        <dbReference type="ARBA" id="ARBA00048391"/>
    </source>
</evidence>
<evidence type="ECO:0000256" key="2">
    <source>
        <dbReference type="ARBA" id="ARBA00022679"/>
    </source>
</evidence>
<evidence type="ECO:0000313" key="8">
    <source>
        <dbReference type="EMBL" id="CDM67008.1"/>
    </source>
</evidence>
<feature type="binding site" evidence="5">
    <location>
        <position position="147"/>
    </location>
    <ligand>
        <name>S-adenosyl-L-methionine</name>
        <dbReference type="ChEBI" id="CHEBI:59789"/>
    </ligand>
</feature>
<feature type="binding site" evidence="5">
    <location>
        <begin position="124"/>
        <end position="128"/>
    </location>
    <ligand>
        <name>S-adenosyl-L-methionine</name>
        <dbReference type="ChEBI" id="CHEBI:59789"/>
    </ligand>
</feature>
<feature type="domain" description="Release factor glutamine methyltransferase N-terminal" evidence="7">
    <location>
        <begin position="10"/>
        <end position="80"/>
    </location>
</feature>
<dbReference type="InterPro" id="IPR004556">
    <property type="entry name" value="HemK-like"/>
</dbReference>
<dbReference type="Pfam" id="PF17827">
    <property type="entry name" value="PrmC_N"/>
    <property type="match status" value="1"/>
</dbReference>
<dbReference type="RefSeq" id="WP_041978556.1">
    <property type="nucleotide sequence ID" value="NZ_CBXV010000008.1"/>
</dbReference>
<evidence type="ECO:0000256" key="3">
    <source>
        <dbReference type="ARBA" id="ARBA00022691"/>
    </source>
</evidence>
<evidence type="ECO:0000256" key="1">
    <source>
        <dbReference type="ARBA" id="ARBA00022603"/>
    </source>
</evidence>
<dbReference type="PANTHER" id="PTHR18895:SF74">
    <property type="entry name" value="MTRF1L RELEASE FACTOR GLUTAMINE METHYLTRANSFERASE"/>
    <property type="match status" value="1"/>
</dbReference>
<dbReference type="Proteomes" id="UP000031518">
    <property type="component" value="Unassembled WGS sequence"/>
</dbReference>
<dbReference type="PROSITE" id="PS00092">
    <property type="entry name" value="N6_MTASE"/>
    <property type="match status" value="1"/>
</dbReference>
<feature type="binding site" evidence="5">
    <location>
        <begin position="192"/>
        <end position="195"/>
    </location>
    <ligand>
        <name>substrate</name>
    </ligand>
</feature>
<keyword evidence="9" id="KW-1185">Reference proteome</keyword>
<dbReference type="AlphaFoldDB" id="A0A0B6X0G1"/>
<dbReference type="Pfam" id="PF05175">
    <property type="entry name" value="MTS"/>
    <property type="match status" value="1"/>
</dbReference>
<comment type="caution">
    <text evidence="5">Lacks conserved residue(s) required for the propagation of feature annotation.</text>
</comment>
<keyword evidence="3 5" id="KW-0949">S-adenosyl-L-methionine</keyword>
<dbReference type="Gene3D" id="3.40.50.150">
    <property type="entry name" value="Vaccinia Virus protein VP39"/>
    <property type="match status" value="1"/>
</dbReference>
<dbReference type="OrthoDB" id="9800643at2"/>
<dbReference type="InterPro" id="IPR029063">
    <property type="entry name" value="SAM-dependent_MTases_sf"/>
</dbReference>
<dbReference type="InterPro" id="IPR019874">
    <property type="entry name" value="RF_methyltr_PrmC"/>
</dbReference>
<keyword evidence="2 5" id="KW-0808">Transferase</keyword>
<evidence type="ECO:0000313" key="9">
    <source>
        <dbReference type="Proteomes" id="UP000031518"/>
    </source>
</evidence>
<dbReference type="GO" id="GO:0003676">
    <property type="term" value="F:nucleic acid binding"/>
    <property type="evidence" value="ECO:0007669"/>
    <property type="project" value="InterPro"/>
</dbReference>
<accession>A0A0B6X0G1</accession>
<dbReference type="CDD" id="cd02440">
    <property type="entry name" value="AdoMet_MTases"/>
    <property type="match status" value="1"/>
</dbReference>
<dbReference type="GO" id="GO:0032259">
    <property type="term" value="P:methylation"/>
    <property type="evidence" value="ECO:0007669"/>
    <property type="project" value="UniProtKB-KW"/>
</dbReference>
<dbReference type="SUPFAM" id="SSF53335">
    <property type="entry name" value="S-adenosyl-L-methionine-dependent methyltransferases"/>
    <property type="match status" value="1"/>
</dbReference>
<dbReference type="GO" id="GO:0102559">
    <property type="term" value="F:peptide chain release factor N(5)-glutamine methyltransferase activity"/>
    <property type="evidence" value="ECO:0007669"/>
    <property type="project" value="UniProtKB-EC"/>
</dbReference>
<evidence type="ECO:0000259" key="7">
    <source>
        <dbReference type="Pfam" id="PF17827"/>
    </source>
</evidence>
<evidence type="ECO:0000256" key="5">
    <source>
        <dbReference type="HAMAP-Rule" id="MF_02126"/>
    </source>
</evidence>
<feature type="binding site" evidence="5">
    <location>
        <position position="192"/>
    </location>
    <ligand>
        <name>S-adenosyl-L-methionine</name>
        <dbReference type="ChEBI" id="CHEBI:59789"/>
    </ligand>
</feature>
<name>A0A0B6X0G1_9BACT</name>
<comment type="function">
    <text evidence="5">Methylates the class 1 translation termination release factors RF1/PrfA and RF2/PrfB on the glutamine residue of the universally conserved GGQ motif.</text>
</comment>
<proteinExistence type="inferred from homology"/>
<gene>
    <name evidence="5" type="primary">prmC</name>
    <name evidence="8" type="ORF">PYK22_03057</name>
</gene>
<keyword evidence="1 5" id="KW-0489">Methyltransferase</keyword>
<dbReference type="Gene3D" id="1.10.8.10">
    <property type="entry name" value="DNA helicase RuvA subunit, C-terminal domain"/>
    <property type="match status" value="1"/>
</dbReference>
<feature type="domain" description="Methyltransferase small" evidence="6">
    <location>
        <begin position="102"/>
        <end position="199"/>
    </location>
</feature>
<dbReference type="STRING" id="454194.PYK22_03057"/>
<dbReference type="InterPro" id="IPR050320">
    <property type="entry name" value="N5-glutamine_MTase"/>
</dbReference>
<protein>
    <recommendedName>
        <fullName evidence="5">Release factor glutamine methyltransferase</fullName>
        <shortName evidence="5">RF MTase</shortName>
        <ecNumber evidence="5">2.1.1.297</ecNumber>
    </recommendedName>
    <alternativeName>
        <fullName evidence="5">N5-glutamine methyltransferase PrmC</fullName>
    </alternativeName>
    <alternativeName>
        <fullName evidence="5">Protein-(glutamine-N5) MTase PrmC</fullName>
    </alternativeName>
    <alternativeName>
        <fullName evidence="5">Protein-glutamine N-methyltransferase PrmC</fullName>
    </alternativeName>
</protein>
<evidence type="ECO:0000259" key="6">
    <source>
        <dbReference type="Pfam" id="PF05175"/>
    </source>
</evidence>
<dbReference type="InterPro" id="IPR002052">
    <property type="entry name" value="DNA_methylase_N6_adenine_CS"/>
</dbReference>
<dbReference type="HAMAP" id="MF_02126">
    <property type="entry name" value="RF_methyltr_PrmC"/>
    <property type="match status" value="1"/>
</dbReference>
<reference evidence="8 9" key="1">
    <citation type="submission" date="2013-12" db="EMBL/GenBank/DDBJ databases">
        <authorList>
            <person name="Stott M."/>
        </authorList>
    </citation>
    <scope>NUCLEOTIDE SEQUENCE [LARGE SCALE GENOMIC DNA]</scope>
    <source>
        <strain evidence="8 9">K22</strain>
    </source>
</reference>
<dbReference type="InterPro" id="IPR007848">
    <property type="entry name" value="Small_mtfrase_dom"/>
</dbReference>
<dbReference type="PANTHER" id="PTHR18895">
    <property type="entry name" value="HEMK METHYLTRANSFERASE"/>
    <property type="match status" value="1"/>
</dbReference>
<comment type="similarity">
    <text evidence="5">Belongs to the protein N5-glutamine methyltransferase family. PrmC subfamily.</text>
</comment>
<dbReference type="EMBL" id="CBXV010000008">
    <property type="protein sequence ID" value="CDM67008.1"/>
    <property type="molecule type" value="Genomic_DNA"/>
</dbReference>
<organism evidence="8 9">
    <name type="scientific">Pyrinomonas methylaliphatogenes</name>
    <dbReference type="NCBI Taxonomy" id="454194"/>
    <lineage>
        <taxon>Bacteria</taxon>
        <taxon>Pseudomonadati</taxon>
        <taxon>Acidobacteriota</taxon>
        <taxon>Blastocatellia</taxon>
        <taxon>Blastocatellales</taxon>
        <taxon>Pyrinomonadaceae</taxon>
        <taxon>Pyrinomonas</taxon>
    </lineage>
</organism>
<dbReference type="NCBIfam" id="TIGR03534">
    <property type="entry name" value="RF_mod_PrmC"/>
    <property type="match status" value="1"/>
</dbReference>
<dbReference type="EC" id="2.1.1.297" evidence="5"/>
<dbReference type="InterPro" id="IPR040758">
    <property type="entry name" value="PrmC_N"/>
</dbReference>
<reference evidence="8 9" key="2">
    <citation type="submission" date="2015-01" db="EMBL/GenBank/DDBJ databases">
        <title>Complete genome sequence of Pyrinomonas methylaliphatogenes type strain K22T.</title>
        <authorList>
            <person name="Lee K.C.Y."/>
            <person name="Power J.F."/>
            <person name="Dunfield P.F."/>
            <person name="Morgan X.C."/>
            <person name="Huttenhower C."/>
            <person name="Stott M.B."/>
        </authorList>
    </citation>
    <scope>NUCLEOTIDE SEQUENCE [LARGE SCALE GENOMIC DNA]</scope>
    <source>
        <strain evidence="8 9">K22</strain>
    </source>
</reference>
<comment type="catalytic activity">
    <reaction evidence="4 5">
        <text>L-glutaminyl-[peptide chain release factor] + S-adenosyl-L-methionine = N(5)-methyl-L-glutaminyl-[peptide chain release factor] + S-adenosyl-L-homocysteine + H(+)</text>
        <dbReference type="Rhea" id="RHEA:42896"/>
        <dbReference type="Rhea" id="RHEA-COMP:10271"/>
        <dbReference type="Rhea" id="RHEA-COMP:10272"/>
        <dbReference type="ChEBI" id="CHEBI:15378"/>
        <dbReference type="ChEBI" id="CHEBI:30011"/>
        <dbReference type="ChEBI" id="CHEBI:57856"/>
        <dbReference type="ChEBI" id="CHEBI:59789"/>
        <dbReference type="ChEBI" id="CHEBI:61891"/>
        <dbReference type="EC" id="2.1.1.297"/>
    </reaction>
</comment>
<dbReference type="NCBIfam" id="TIGR00536">
    <property type="entry name" value="hemK_fam"/>
    <property type="match status" value="1"/>
</dbReference>
<sequence length="286" mass="32017">MSDRGQTIAQALSEAATTLRRVEIAEARREAMSLLTHVLGCDRLFLFTNRDDALTPEQGERFRALVARRARGEPLQYITGHQEFFGLDFLVTPEVLIPRPETELLVEAALEVGPREEAFVCDLGTGSGCIAIALLNERPRWRAVGVDLSSAALEVARRNARRHGVSERLCFVAMDLFSAFAARAQFDLIVSNPPYVAAADLPALQLEVRAFEPRIALTPGDDPLSLIRRLLVEAPLFLRDEGFLLFEIGFGQEQAVKEAIDGAIWRVLEVRRDLQDIPRTFILRRR</sequence>